<feature type="region of interest" description="Disordered" evidence="1">
    <location>
        <begin position="142"/>
        <end position="162"/>
    </location>
</feature>
<name>A0ABT1X8Z9_9PROT</name>
<keyword evidence="2" id="KW-0732">Signal</keyword>
<organism evidence="3 4">
    <name type="scientific">Roseomonas populi</name>
    <dbReference type="NCBI Taxonomy" id="3121582"/>
    <lineage>
        <taxon>Bacteria</taxon>
        <taxon>Pseudomonadati</taxon>
        <taxon>Pseudomonadota</taxon>
        <taxon>Alphaproteobacteria</taxon>
        <taxon>Acetobacterales</taxon>
        <taxon>Roseomonadaceae</taxon>
        <taxon>Roseomonas</taxon>
    </lineage>
</organism>
<reference evidence="3 4" key="1">
    <citation type="submission" date="2022-06" db="EMBL/GenBank/DDBJ databases">
        <title>Roseomonas CN29.</title>
        <authorList>
            <person name="Cheng Y."/>
            <person name="He X."/>
        </authorList>
    </citation>
    <scope>NUCLEOTIDE SEQUENCE [LARGE SCALE GENOMIC DNA]</scope>
    <source>
        <strain evidence="3 4">CN29</strain>
    </source>
</reference>
<evidence type="ECO:0000256" key="1">
    <source>
        <dbReference type="SAM" id="MobiDB-lite"/>
    </source>
</evidence>
<dbReference type="RefSeq" id="WP_257717101.1">
    <property type="nucleotide sequence ID" value="NZ_JANJOU010000012.1"/>
</dbReference>
<gene>
    <name evidence="3" type="ORF">NRP21_15360</name>
</gene>
<keyword evidence="3" id="KW-0645">Protease</keyword>
<feature type="region of interest" description="Disordered" evidence="1">
    <location>
        <begin position="26"/>
        <end position="46"/>
    </location>
</feature>
<dbReference type="InterPro" id="IPR009003">
    <property type="entry name" value="Peptidase_S1_PA"/>
</dbReference>
<feature type="chain" id="PRO_5045291888" evidence="2">
    <location>
        <begin position="24"/>
        <end position="271"/>
    </location>
</feature>
<feature type="compositionally biased region" description="Low complexity" evidence="1">
    <location>
        <begin position="248"/>
        <end position="264"/>
    </location>
</feature>
<dbReference type="GO" id="GO:0006508">
    <property type="term" value="P:proteolysis"/>
    <property type="evidence" value="ECO:0007669"/>
    <property type="project" value="UniProtKB-KW"/>
</dbReference>
<feature type="signal peptide" evidence="2">
    <location>
        <begin position="1"/>
        <end position="23"/>
    </location>
</feature>
<sequence>MRIATAFGAASLVALLLSACAERAPRPWTESTPTRTPEPGERLPDLPDAFRAELRGGHAPGCPLRGNAVYLGDGRFLTAAHLVDGIVPRLRHCGGTPIPTTVRYAGRTLAVRPLRVGEGYLEPGVGPLYKGGEDLALLQASASPPGPAARPCGAGPAPGQAVRISSSSQQGLAKAGAMVPETRKADGAYADIALPMAEGESGAGVFDPDTNCLLGIVSHRPDSTPDHSRIVPASTIRTFLGAEGVADLSGPSGSPSGAPRGLRPLEPPPGG</sequence>
<evidence type="ECO:0000313" key="3">
    <source>
        <dbReference type="EMBL" id="MCR0983434.1"/>
    </source>
</evidence>
<feature type="compositionally biased region" description="Low complexity" evidence="1">
    <location>
        <begin position="142"/>
        <end position="161"/>
    </location>
</feature>
<dbReference type="Proteomes" id="UP001524642">
    <property type="component" value="Unassembled WGS sequence"/>
</dbReference>
<dbReference type="PROSITE" id="PS51257">
    <property type="entry name" value="PROKAR_LIPOPROTEIN"/>
    <property type="match status" value="1"/>
</dbReference>
<proteinExistence type="predicted"/>
<keyword evidence="4" id="KW-1185">Reference proteome</keyword>
<dbReference type="Pfam" id="PF13365">
    <property type="entry name" value="Trypsin_2"/>
    <property type="match status" value="1"/>
</dbReference>
<evidence type="ECO:0000313" key="4">
    <source>
        <dbReference type="Proteomes" id="UP001524642"/>
    </source>
</evidence>
<protein>
    <submittedName>
        <fullName evidence="3">Serine protease</fullName>
    </submittedName>
</protein>
<dbReference type="GO" id="GO:0008233">
    <property type="term" value="F:peptidase activity"/>
    <property type="evidence" value="ECO:0007669"/>
    <property type="project" value="UniProtKB-KW"/>
</dbReference>
<accession>A0ABT1X8Z9</accession>
<keyword evidence="3" id="KW-0378">Hydrolase</keyword>
<dbReference type="SUPFAM" id="SSF50494">
    <property type="entry name" value="Trypsin-like serine proteases"/>
    <property type="match status" value="1"/>
</dbReference>
<comment type="caution">
    <text evidence="3">The sequence shown here is derived from an EMBL/GenBank/DDBJ whole genome shotgun (WGS) entry which is preliminary data.</text>
</comment>
<dbReference type="EMBL" id="JANJOU010000012">
    <property type="protein sequence ID" value="MCR0983434.1"/>
    <property type="molecule type" value="Genomic_DNA"/>
</dbReference>
<feature type="region of interest" description="Disordered" evidence="1">
    <location>
        <begin position="242"/>
        <end position="271"/>
    </location>
</feature>
<evidence type="ECO:0000256" key="2">
    <source>
        <dbReference type="SAM" id="SignalP"/>
    </source>
</evidence>